<dbReference type="SMART" id="SM01248">
    <property type="entry name" value="KaiB"/>
    <property type="match status" value="1"/>
</dbReference>
<dbReference type="InterPro" id="IPR011649">
    <property type="entry name" value="KaiB_domain"/>
</dbReference>
<evidence type="ECO:0000313" key="2">
    <source>
        <dbReference type="EMBL" id="MBE9662203.1"/>
    </source>
</evidence>
<keyword evidence="3" id="KW-1185">Reference proteome</keyword>
<comment type="caution">
    <text evidence="2">The sequence shown here is derived from an EMBL/GenBank/DDBJ whole genome shotgun (WGS) entry which is preliminary data.</text>
</comment>
<dbReference type="Gene3D" id="3.40.30.10">
    <property type="entry name" value="Glutaredoxin"/>
    <property type="match status" value="1"/>
</dbReference>
<name>A0A929KXD3_9SPHI</name>
<dbReference type="Pfam" id="PF07689">
    <property type="entry name" value="KaiB"/>
    <property type="match status" value="1"/>
</dbReference>
<dbReference type="InterPro" id="IPR039022">
    <property type="entry name" value="KaiB-like"/>
</dbReference>
<dbReference type="RefSeq" id="WP_194111386.1">
    <property type="nucleotide sequence ID" value="NZ_JADFFL010000003.1"/>
</dbReference>
<gene>
    <name evidence="2" type="ORF">IRJ16_09940</name>
</gene>
<dbReference type="EMBL" id="JADFFL010000003">
    <property type="protein sequence ID" value="MBE9662203.1"/>
    <property type="molecule type" value="Genomic_DNA"/>
</dbReference>
<dbReference type="AlphaFoldDB" id="A0A929KXD3"/>
<dbReference type="GO" id="GO:0048511">
    <property type="term" value="P:rhythmic process"/>
    <property type="evidence" value="ECO:0007669"/>
    <property type="project" value="InterPro"/>
</dbReference>
<accession>A0A929KXD3</accession>
<protein>
    <submittedName>
        <fullName evidence="2">Circadian clock KaiB family protein</fullName>
    </submittedName>
</protein>
<dbReference type="SUPFAM" id="SSF52833">
    <property type="entry name" value="Thioredoxin-like"/>
    <property type="match status" value="1"/>
</dbReference>
<dbReference type="Proteomes" id="UP000622475">
    <property type="component" value="Unassembled WGS sequence"/>
</dbReference>
<dbReference type="InterPro" id="IPR036249">
    <property type="entry name" value="Thioredoxin-like_sf"/>
</dbReference>
<sequence length="107" mass="12183">MKANKWLNEGNSPHEDNSYTLRLFITGASPNSTRAVENLKSFCDKYLVDRYQLEIIDVYQQPDIAEKEQIIALPLLLKKGGGPDRRLIGDMSDINKLAQCFNIDIKI</sequence>
<dbReference type="PANTHER" id="PTHR41709:SF2">
    <property type="entry name" value="CIRCADIAN CLOCK PROTEIN KAIB2"/>
    <property type="match status" value="1"/>
</dbReference>
<proteinExistence type="predicted"/>
<evidence type="ECO:0000259" key="1">
    <source>
        <dbReference type="SMART" id="SM01248"/>
    </source>
</evidence>
<dbReference type="CDD" id="cd02978">
    <property type="entry name" value="KaiB_like"/>
    <property type="match status" value="1"/>
</dbReference>
<reference evidence="2" key="1">
    <citation type="submission" date="2020-10" db="EMBL/GenBank/DDBJ databases">
        <title>Mucilaginibacter mali sp. nov., isolated from rhizosphere soil of apple orchard.</title>
        <authorList>
            <person name="Lee J.-S."/>
            <person name="Kim H.S."/>
            <person name="Kim J.-S."/>
        </authorList>
    </citation>
    <scope>NUCLEOTIDE SEQUENCE</scope>
    <source>
        <strain evidence="2">KCTC 22746</strain>
    </source>
</reference>
<organism evidence="2 3">
    <name type="scientific">Mucilaginibacter myungsuensis</name>
    <dbReference type="NCBI Taxonomy" id="649104"/>
    <lineage>
        <taxon>Bacteria</taxon>
        <taxon>Pseudomonadati</taxon>
        <taxon>Bacteroidota</taxon>
        <taxon>Sphingobacteriia</taxon>
        <taxon>Sphingobacteriales</taxon>
        <taxon>Sphingobacteriaceae</taxon>
        <taxon>Mucilaginibacter</taxon>
    </lineage>
</organism>
<evidence type="ECO:0000313" key="3">
    <source>
        <dbReference type="Proteomes" id="UP000622475"/>
    </source>
</evidence>
<dbReference type="PANTHER" id="PTHR41709">
    <property type="entry name" value="KAIB-LIKE PROTEIN 1"/>
    <property type="match status" value="1"/>
</dbReference>
<feature type="domain" description="KaiB" evidence="1">
    <location>
        <begin position="22"/>
        <end position="103"/>
    </location>
</feature>